<keyword evidence="9 10" id="KW-0472">Membrane</keyword>
<dbReference type="AlphaFoldDB" id="A0A381Q2Y4"/>
<protein>
    <recommendedName>
        <fullName evidence="12">Protein-export membrane protein SecG</fullName>
    </recommendedName>
</protein>
<evidence type="ECO:0000256" key="2">
    <source>
        <dbReference type="ARBA" id="ARBA00008445"/>
    </source>
</evidence>
<dbReference type="GO" id="GO:0065002">
    <property type="term" value="P:intracellular protein transmembrane transport"/>
    <property type="evidence" value="ECO:0007669"/>
    <property type="project" value="TreeGrafter"/>
</dbReference>
<evidence type="ECO:0000256" key="5">
    <source>
        <dbReference type="ARBA" id="ARBA00022692"/>
    </source>
</evidence>
<comment type="subcellular location">
    <subcellularLocation>
        <location evidence="1">Cell membrane</location>
        <topology evidence="1">Multi-pass membrane protein</topology>
    </subcellularLocation>
</comment>
<accession>A0A381Q2Y4</accession>
<keyword evidence="8" id="KW-0811">Translocation</keyword>
<dbReference type="PANTHER" id="PTHR34182">
    <property type="entry name" value="PROTEIN-EXPORT MEMBRANE PROTEIN SECG"/>
    <property type="match status" value="1"/>
</dbReference>
<evidence type="ECO:0000256" key="1">
    <source>
        <dbReference type="ARBA" id="ARBA00004651"/>
    </source>
</evidence>
<dbReference type="GO" id="GO:0015450">
    <property type="term" value="F:protein-transporting ATPase activity"/>
    <property type="evidence" value="ECO:0007669"/>
    <property type="project" value="InterPro"/>
</dbReference>
<keyword evidence="6" id="KW-0653">Protein transport</keyword>
<proteinExistence type="inferred from homology"/>
<evidence type="ECO:0000256" key="6">
    <source>
        <dbReference type="ARBA" id="ARBA00022927"/>
    </source>
</evidence>
<dbReference type="Pfam" id="PF03840">
    <property type="entry name" value="SecG"/>
    <property type="match status" value="1"/>
</dbReference>
<evidence type="ECO:0000256" key="3">
    <source>
        <dbReference type="ARBA" id="ARBA00022448"/>
    </source>
</evidence>
<evidence type="ECO:0000256" key="7">
    <source>
        <dbReference type="ARBA" id="ARBA00022989"/>
    </source>
</evidence>
<dbReference type="PRINTS" id="PR01651">
    <property type="entry name" value="SECGEXPORT"/>
</dbReference>
<comment type="similarity">
    <text evidence="2">Belongs to the SecG family.</text>
</comment>
<dbReference type="EMBL" id="UINC01001138">
    <property type="protein sequence ID" value="SUZ71973.1"/>
    <property type="molecule type" value="Genomic_DNA"/>
</dbReference>
<evidence type="ECO:0000256" key="10">
    <source>
        <dbReference type="SAM" id="Phobius"/>
    </source>
</evidence>
<dbReference type="GO" id="GO:0043952">
    <property type="term" value="P:protein transport by the Sec complex"/>
    <property type="evidence" value="ECO:0007669"/>
    <property type="project" value="TreeGrafter"/>
</dbReference>
<dbReference type="GO" id="GO:0005886">
    <property type="term" value="C:plasma membrane"/>
    <property type="evidence" value="ECO:0007669"/>
    <property type="project" value="UniProtKB-SubCell"/>
</dbReference>
<evidence type="ECO:0000256" key="9">
    <source>
        <dbReference type="ARBA" id="ARBA00023136"/>
    </source>
</evidence>
<dbReference type="InterPro" id="IPR004692">
    <property type="entry name" value="SecG"/>
</dbReference>
<evidence type="ECO:0000256" key="4">
    <source>
        <dbReference type="ARBA" id="ARBA00022475"/>
    </source>
</evidence>
<evidence type="ECO:0000256" key="8">
    <source>
        <dbReference type="ARBA" id="ARBA00023010"/>
    </source>
</evidence>
<name>A0A381Q2Y4_9ZZZZ</name>
<reference evidence="11" key="1">
    <citation type="submission" date="2018-05" db="EMBL/GenBank/DDBJ databases">
        <authorList>
            <person name="Lanie J.A."/>
            <person name="Ng W.-L."/>
            <person name="Kazmierczak K.M."/>
            <person name="Andrzejewski T.M."/>
            <person name="Davidsen T.M."/>
            <person name="Wayne K.J."/>
            <person name="Tettelin H."/>
            <person name="Glass J.I."/>
            <person name="Rusch D."/>
            <person name="Podicherti R."/>
            <person name="Tsui H.-C.T."/>
            <person name="Winkler M.E."/>
        </authorList>
    </citation>
    <scope>NUCLEOTIDE SEQUENCE</scope>
</reference>
<keyword evidence="7 10" id="KW-1133">Transmembrane helix</keyword>
<evidence type="ECO:0008006" key="12">
    <source>
        <dbReference type="Google" id="ProtNLM"/>
    </source>
</evidence>
<dbReference type="PANTHER" id="PTHR34182:SF1">
    <property type="entry name" value="PROTEIN-EXPORT MEMBRANE PROTEIN SECG"/>
    <property type="match status" value="1"/>
</dbReference>
<gene>
    <name evidence="11" type="ORF">METZ01_LOCUS24827</name>
</gene>
<keyword evidence="5 10" id="KW-0812">Transmembrane</keyword>
<dbReference type="NCBIfam" id="TIGR00810">
    <property type="entry name" value="secG"/>
    <property type="match status" value="1"/>
</dbReference>
<organism evidence="11">
    <name type="scientific">marine metagenome</name>
    <dbReference type="NCBI Taxonomy" id="408172"/>
    <lineage>
        <taxon>unclassified sequences</taxon>
        <taxon>metagenomes</taxon>
        <taxon>ecological metagenomes</taxon>
    </lineage>
</organism>
<feature type="transmembrane region" description="Helical" evidence="10">
    <location>
        <begin position="49"/>
        <end position="71"/>
    </location>
</feature>
<keyword evidence="4" id="KW-1003">Cell membrane</keyword>
<feature type="transmembrane region" description="Helical" evidence="10">
    <location>
        <begin position="7"/>
        <end position="29"/>
    </location>
</feature>
<evidence type="ECO:0000313" key="11">
    <source>
        <dbReference type="EMBL" id="SUZ71973.1"/>
    </source>
</evidence>
<keyword evidence="3" id="KW-0813">Transport</keyword>
<sequence length="114" mass="12113">MVQFLIVIHTIVSVVLIVVILMQSGQGGLNSMMGGVANSMLGSSGANNFITKLTTWLGITFIALALLIGALSGDSQTASESIIQQDADSRETEMPVTNEYILPSDEILPEESKE</sequence>
<dbReference type="GO" id="GO:0009306">
    <property type="term" value="P:protein secretion"/>
    <property type="evidence" value="ECO:0007669"/>
    <property type="project" value="InterPro"/>
</dbReference>